<feature type="domain" description="MATH" evidence="1">
    <location>
        <begin position="17"/>
        <end position="148"/>
    </location>
</feature>
<dbReference type="PANTHER" id="PTHR26379:SF382">
    <property type="entry name" value="OS10G0435900 PROTEIN"/>
    <property type="match status" value="1"/>
</dbReference>
<reference evidence="2 3" key="1">
    <citation type="submission" date="2016-09" db="EMBL/GenBank/DDBJ databases">
        <title>The draft genome of Dichanthelium oligosanthes: A C3 panicoid grass species.</title>
        <authorList>
            <person name="Studer A.J."/>
            <person name="Schnable J.C."/>
            <person name="Brutnell T.P."/>
        </authorList>
    </citation>
    <scope>NUCLEOTIDE SEQUENCE [LARGE SCALE GENOMIC DNA]</scope>
    <source>
        <strain evidence="3">cv. Kellogg 1175</strain>
        <tissue evidence="2">Leaf</tissue>
    </source>
</reference>
<gene>
    <name evidence="2" type="ORF">BAE44_0001292</name>
</gene>
<accession>A0A1E5WJX8</accession>
<proteinExistence type="predicted"/>
<dbReference type="Pfam" id="PF22486">
    <property type="entry name" value="MATH_2"/>
    <property type="match status" value="1"/>
</dbReference>
<dbReference type="SUPFAM" id="SSF49599">
    <property type="entry name" value="TRAF domain-like"/>
    <property type="match status" value="1"/>
</dbReference>
<organism evidence="2 3">
    <name type="scientific">Dichanthelium oligosanthes</name>
    <dbReference type="NCBI Taxonomy" id="888268"/>
    <lineage>
        <taxon>Eukaryota</taxon>
        <taxon>Viridiplantae</taxon>
        <taxon>Streptophyta</taxon>
        <taxon>Embryophyta</taxon>
        <taxon>Tracheophyta</taxon>
        <taxon>Spermatophyta</taxon>
        <taxon>Magnoliopsida</taxon>
        <taxon>Liliopsida</taxon>
        <taxon>Poales</taxon>
        <taxon>Poaceae</taxon>
        <taxon>PACMAD clade</taxon>
        <taxon>Panicoideae</taxon>
        <taxon>Panicodae</taxon>
        <taxon>Paniceae</taxon>
        <taxon>Dichantheliinae</taxon>
        <taxon>Dichanthelium</taxon>
    </lineage>
</organism>
<dbReference type="PANTHER" id="PTHR26379">
    <property type="entry name" value="BTB/POZ AND MATH DOMAIN-CONTAINING PROTEIN 1"/>
    <property type="match status" value="1"/>
</dbReference>
<sequence length="171" mass="18884">MASSSSVGDPSATISVRAYHVLQIDGYSTTSDALGNFQCITSLPFHEGSYTWFICFYPRGTGPEDTDFISLFLVLADTVDEVVTAQATISLLNQDRNSVLSYSHTTSMVDFSELGPSCGVGYNKFIKREDFEQSKFLKNDCFAIRVDIHIVKEVPYIIHDGSTIRYAPASP</sequence>
<evidence type="ECO:0000259" key="1">
    <source>
        <dbReference type="PROSITE" id="PS50144"/>
    </source>
</evidence>
<dbReference type="InterPro" id="IPR002083">
    <property type="entry name" value="MATH/TRAF_dom"/>
</dbReference>
<comment type="caution">
    <text evidence="2">The sequence shown here is derived from an EMBL/GenBank/DDBJ whole genome shotgun (WGS) entry which is preliminary data.</text>
</comment>
<dbReference type="OrthoDB" id="1086945at2759"/>
<dbReference type="Proteomes" id="UP000095767">
    <property type="component" value="Unassembled WGS sequence"/>
</dbReference>
<dbReference type="PROSITE" id="PS50144">
    <property type="entry name" value="MATH"/>
    <property type="match status" value="1"/>
</dbReference>
<evidence type="ECO:0000313" key="2">
    <source>
        <dbReference type="EMBL" id="OEL37689.1"/>
    </source>
</evidence>
<dbReference type="GO" id="GO:0016567">
    <property type="term" value="P:protein ubiquitination"/>
    <property type="evidence" value="ECO:0007669"/>
    <property type="project" value="InterPro"/>
</dbReference>
<evidence type="ECO:0000313" key="3">
    <source>
        <dbReference type="Proteomes" id="UP000095767"/>
    </source>
</evidence>
<dbReference type="InterPro" id="IPR045005">
    <property type="entry name" value="BPM1-6"/>
</dbReference>
<dbReference type="STRING" id="888268.A0A1E5WJX8"/>
<dbReference type="InterPro" id="IPR008974">
    <property type="entry name" value="TRAF-like"/>
</dbReference>
<keyword evidence="3" id="KW-1185">Reference proteome</keyword>
<name>A0A1E5WJX8_9POAL</name>
<dbReference type="EMBL" id="LWDX02004569">
    <property type="protein sequence ID" value="OEL37689.1"/>
    <property type="molecule type" value="Genomic_DNA"/>
</dbReference>
<dbReference type="Gene3D" id="2.60.210.10">
    <property type="entry name" value="Apoptosis, Tumor Necrosis Factor Receptor Associated Protein 2, Chain A"/>
    <property type="match status" value="1"/>
</dbReference>
<protein>
    <recommendedName>
        <fullName evidence="1">MATH domain-containing protein</fullName>
    </recommendedName>
</protein>
<dbReference type="CDD" id="cd00121">
    <property type="entry name" value="MATH"/>
    <property type="match status" value="1"/>
</dbReference>
<dbReference type="AlphaFoldDB" id="A0A1E5WJX8"/>